<feature type="domain" description="Copper resistance protein D" evidence="12">
    <location>
        <begin position="411"/>
        <end position="509"/>
    </location>
</feature>
<dbReference type="GO" id="GO:0006825">
    <property type="term" value="P:copper ion transport"/>
    <property type="evidence" value="ECO:0007669"/>
    <property type="project" value="InterPro"/>
</dbReference>
<evidence type="ECO:0000313" key="13">
    <source>
        <dbReference type="EMBL" id="KGA14771.1"/>
    </source>
</evidence>
<dbReference type="GO" id="GO:0005507">
    <property type="term" value="F:copper ion binding"/>
    <property type="evidence" value="ECO:0007669"/>
    <property type="project" value="InterPro"/>
</dbReference>
<dbReference type="InterPro" id="IPR007348">
    <property type="entry name" value="CopC_dom"/>
</dbReference>
<proteinExistence type="predicted"/>
<dbReference type="GO" id="GO:0005886">
    <property type="term" value="C:plasma membrane"/>
    <property type="evidence" value="ECO:0007669"/>
    <property type="project" value="UniProtKB-SubCell"/>
</dbReference>
<dbReference type="GO" id="GO:0042597">
    <property type="term" value="C:periplasmic space"/>
    <property type="evidence" value="ECO:0007669"/>
    <property type="project" value="InterPro"/>
</dbReference>
<evidence type="ECO:0000256" key="6">
    <source>
        <dbReference type="ARBA" id="ARBA00022989"/>
    </source>
</evidence>
<feature type="transmembrane region" description="Helical" evidence="10">
    <location>
        <begin position="448"/>
        <end position="467"/>
    </location>
</feature>
<evidence type="ECO:0000256" key="9">
    <source>
        <dbReference type="SAM" id="MobiDB-lite"/>
    </source>
</evidence>
<evidence type="ECO:0000256" key="1">
    <source>
        <dbReference type="ARBA" id="ARBA00004651"/>
    </source>
</evidence>
<keyword evidence="7" id="KW-0186">Copper</keyword>
<dbReference type="SUPFAM" id="SSF81296">
    <property type="entry name" value="E set domains"/>
    <property type="match status" value="1"/>
</dbReference>
<keyword evidence="5" id="KW-0732">Signal</keyword>
<evidence type="ECO:0000256" key="7">
    <source>
        <dbReference type="ARBA" id="ARBA00023008"/>
    </source>
</evidence>
<evidence type="ECO:0000259" key="11">
    <source>
        <dbReference type="Pfam" id="PF04234"/>
    </source>
</evidence>
<name>A0A094QK09_9ZZZZ</name>
<dbReference type="GO" id="GO:0046688">
    <property type="term" value="P:response to copper ion"/>
    <property type="evidence" value="ECO:0007669"/>
    <property type="project" value="InterPro"/>
</dbReference>
<evidence type="ECO:0000256" key="3">
    <source>
        <dbReference type="ARBA" id="ARBA00022692"/>
    </source>
</evidence>
<feature type="transmembrane region" description="Helical" evidence="10">
    <location>
        <begin position="234"/>
        <end position="252"/>
    </location>
</feature>
<evidence type="ECO:0000256" key="8">
    <source>
        <dbReference type="ARBA" id="ARBA00023136"/>
    </source>
</evidence>
<dbReference type="InterPro" id="IPR014756">
    <property type="entry name" value="Ig_E-set"/>
</dbReference>
<dbReference type="AlphaFoldDB" id="A0A094QK09"/>
<evidence type="ECO:0000259" key="12">
    <source>
        <dbReference type="Pfam" id="PF05425"/>
    </source>
</evidence>
<dbReference type="Pfam" id="PF04234">
    <property type="entry name" value="CopC"/>
    <property type="match status" value="1"/>
</dbReference>
<dbReference type="PANTHER" id="PTHR34820:SF4">
    <property type="entry name" value="INNER MEMBRANE PROTEIN YEBZ"/>
    <property type="match status" value="1"/>
</dbReference>
<dbReference type="PANTHER" id="PTHR34820">
    <property type="entry name" value="INNER MEMBRANE PROTEIN YEBZ"/>
    <property type="match status" value="1"/>
</dbReference>
<comment type="subcellular location">
    <subcellularLocation>
        <location evidence="1">Cell membrane</location>
        <topology evidence="1">Multi-pass membrane protein</topology>
    </subcellularLocation>
</comment>
<feature type="transmembrane region" description="Helical" evidence="10">
    <location>
        <begin position="196"/>
        <end position="214"/>
    </location>
</feature>
<keyword evidence="8 10" id="KW-0472">Membrane</keyword>
<dbReference type="InterPro" id="IPR032694">
    <property type="entry name" value="CopC/D"/>
</dbReference>
<evidence type="ECO:0000256" key="4">
    <source>
        <dbReference type="ARBA" id="ARBA00022723"/>
    </source>
</evidence>
<feature type="transmembrane region" description="Helical" evidence="10">
    <location>
        <begin position="417"/>
        <end position="436"/>
    </location>
</feature>
<keyword evidence="3 10" id="KW-0812">Transmembrane</keyword>
<sequence length="516" mass="54388">MSTPTVVPTKSLSRWFLVLIGAATTLITLGLWASPASAHVDFLGSTPANVSTVPGPILEVVFEFSGEADPITEDFRIENSAGESIPIRSVANDGDNKILVTPTDPINAGRTKVLWALRGADGHKMSGSIVFTVTPAAAAAVPAPEASGTPTTTAPTSNAVSDGNGDGLAQSSPSPVTTLTVNDSGSAETVGVVARWLVYGAVLLAVGALAYLLWVHRGTRSESRRIVFFIRRAAVLIVLGSVVEWFAQLALWNGDGIGDLVRPAVWGEVGSTGFALGTLCRVVGAVLVLRFVAIDVVPEDEREEASVTDLEWITEPDPSGSVMLDRQPPSTTLTRVRVESGPLALLGAALLILSESFIGHTASIEPRALMGVSDAVHLTSAAIWAAGAWLLAATLWRRHRRNEPLNAGLLATRFSVLATWSLVAVALSGTILAWAILEQPSALWESEFGRLLLAKVVVVIVIGSIGLHNQRVLLPALASGDESSEQRFRRTIAIESLLFVVVLLITSLLVIANPLS</sequence>
<feature type="compositionally biased region" description="Polar residues" evidence="9">
    <location>
        <begin position="169"/>
        <end position="181"/>
    </location>
</feature>
<feature type="transmembrane region" description="Helical" evidence="10">
    <location>
        <begin position="343"/>
        <end position="363"/>
    </location>
</feature>
<organism evidence="13">
    <name type="scientific">freshwater metagenome</name>
    <dbReference type="NCBI Taxonomy" id="449393"/>
    <lineage>
        <taxon>unclassified sequences</taxon>
        <taxon>metagenomes</taxon>
        <taxon>ecological metagenomes</taxon>
    </lineage>
</organism>
<reference evidence="13" key="1">
    <citation type="submission" date="2014-06" db="EMBL/GenBank/DDBJ databases">
        <title>Key roles for freshwater Actinobacteria revealed by deep metagenomic sequencing.</title>
        <authorList>
            <person name="Ghai R."/>
            <person name="Mizuno C.M."/>
            <person name="Picazo A."/>
            <person name="Camacho A."/>
            <person name="Rodriguez-Valera F."/>
        </authorList>
    </citation>
    <scope>NUCLEOTIDE SEQUENCE</scope>
</reference>
<protein>
    <recommendedName>
        <fullName evidence="14">Copper resistance protein D domain-containing protein</fullName>
    </recommendedName>
</protein>
<feature type="transmembrane region" description="Helical" evidence="10">
    <location>
        <begin position="272"/>
        <end position="293"/>
    </location>
</feature>
<dbReference type="EMBL" id="JNSL01000136">
    <property type="protein sequence ID" value="KGA14771.1"/>
    <property type="molecule type" value="Genomic_DNA"/>
</dbReference>
<feature type="transmembrane region" description="Helical" evidence="10">
    <location>
        <begin position="375"/>
        <end position="396"/>
    </location>
</feature>
<feature type="transmembrane region" description="Helical" evidence="10">
    <location>
        <begin position="492"/>
        <end position="512"/>
    </location>
</feature>
<dbReference type="Gene3D" id="2.60.40.1220">
    <property type="match status" value="1"/>
</dbReference>
<feature type="compositionally biased region" description="Low complexity" evidence="9">
    <location>
        <begin position="142"/>
        <end position="159"/>
    </location>
</feature>
<evidence type="ECO:0000256" key="10">
    <source>
        <dbReference type="SAM" id="Phobius"/>
    </source>
</evidence>
<accession>A0A094QK09</accession>
<feature type="region of interest" description="Disordered" evidence="9">
    <location>
        <begin position="142"/>
        <end position="181"/>
    </location>
</feature>
<keyword evidence="4" id="KW-0479">Metal-binding</keyword>
<dbReference type="InterPro" id="IPR014755">
    <property type="entry name" value="Cu-Rt/internalin_Ig-like"/>
</dbReference>
<evidence type="ECO:0000256" key="2">
    <source>
        <dbReference type="ARBA" id="ARBA00022475"/>
    </source>
</evidence>
<feature type="domain" description="CopC" evidence="11">
    <location>
        <begin position="39"/>
        <end position="133"/>
    </location>
</feature>
<evidence type="ECO:0000256" key="5">
    <source>
        <dbReference type="ARBA" id="ARBA00022729"/>
    </source>
</evidence>
<keyword evidence="6 10" id="KW-1133">Transmembrane helix</keyword>
<dbReference type="InterPro" id="IPR008457">
    <property type="entry name" value="Cu-R_CopD_dom"/>
</dbReference>
<comment type="caution">
    <text evidence="13">The sequence shown here is derived from an EMBL/GenBank/DDBJ whole genome shotgun (WGS) entry which is preliminary data.</text>
</comment>
<gene>
    <name evidence="13" type="ORF">GM51_16435</name>
</gene>
<dbReference type="Pfam" id="PF05425">
    <property type="entry name" value="CopD"/>
    <property type="match status" value="1"/>
</dbReference>
<evidence type="ECO:0008006" key="14">
    <source>
        <dbReference type="Google" id="ProtNLM"/>
    </source>
</evidence>
<keyword evidence="2" id="KW-1003">Cell membrane</keyword>